<protein>
    <recommendedName>
        <fullName evidence="1">VWFA domain-containing protein</fullName>
    </recommendedName>
</protein>
<sequence>MLMLPVLAGVMLFVMESAQLLRARSALGDASDAAVLAVSTLKNDDTKERRAMARSWMEEAVTGRGANAWLDRVDIDLLSCFENPDCDARSDNGFEELRLVVSGQPPQWFQSRVAGYSISGSVAHSARARRYVDSGAKDVYFVADFSSSMDLYWAKQRKITMLRNLLNDMAQQLEDETEDRVAGDGKNTIAVIPYSTYTMETRPEPGKEICSLIQIPFGLSPEEEYQRHWDQLDDALAIMFQAKPCHRTYPARLMSDPLFFPFFTVPSTTSAQVIKNQLAKMKPDGETASYEGIIRAAQEAMKGKNPIRTIIVLSDGADTNSNLHRAMVEAGYCDTIREVLENQDSYDGKPVRASIAVVSFSYALKPTNALAQCADKGKVYTAENVDDLRRKVVSIIKDDSAHLYRKP</sequence>
<accession>A0A1X7AKY9</accession>
<gene>
    <name evidence="2" type="ORF">EHSB41UT_02460</name>
</gene>
<dbReference type="PROSITE" id="PS50234">
    <property type="entry name" value="VWFA"/>
    <property type="match status" value="1"/>
</dbReference>
<evidence type="ECO:0000259" key="1">
    <source>
        <dbReference type="PROSITE" id="PS50234"/>
    </source>
</evidence>
<dbReference type="AlphaFoldDB" id="A0A1X7AKY9"/>
<dbReference type="SUPFAM" id="SSF53300">
    <property type="entry name" value="vWA-like"/>
    <property type="match status" value="1"/>
</dbReference>
<dbReference type="InterPro" id="IPR002035">
    <property type="entry name" value="VWF_A"/>
</dbReference>
<evidence type="ECO:0000313" key="2">
    <source>
        <dbReference type="EMBL" id="SMA47554.1"/>
    </source>
</evidence>
<dbReference type="Gene3D" id="3.40.50.410">
    <property type="entry name" value="von Willebrand factor, type A domain"/>
    <property type="match status" value="1"/>
</dbReference>
<name>A0A1X7AKY9_9GAMM</name>
<reference evidence="2 3" key="1">
    <citation type="submission" date="2017-03" db="EMBL/GenBank/DDBJ databases">
        <authorList>
            <person name="Afonso C.L."/>
            <person name="Miller P.J."/>
            <person name="Scott M.A."/>
            <person name="Spackman E."/>
            <person name="Goraichik I."/>
            <person name="Dimitrov K.M."/>
            <person name="Suarez D.L."/>
            <person name="Swayne D.E."/>
        </authorList>
    </citation>
    <scope>NUCLEOTIDE SEQUENCE [LARGE SCALE GENOMIC DNA]</scope>
    <source>
        <strain evidence="2">SB41UT1</strain>
    </source>
</reference>
<evidence type="ECO:0000313" key="3">
    <source>
        <dbReference type="Proteomes" id="UP000196573"/>
    </source>
</evidence>
<keyword evidence="3" id="KW-1185">Reference proteome</keyword>
<dbReference type="InterPro" id="IPR036465">
    <property type="entry name" value="vWFA_dom_sf"/>
</dbReference>
<dbReference type="EMBL" id="FWPT01000005">
    <property type="protein sequence ID" value="SMA47554.1"/>
    <property type="molecule type" value="Genomic_DNA"/>
</dbReference>
<feature type="domain" description="VWFA" evidence="1">
    <location>
        <begin position="138"/>
        <end position="396"/>
    </location>
</feature>
<dbReference type="Proteomes" id="UP000196573">
    <property type="component" value="Unassembled WGS sequence"/>
</dbReference>
<organism evidence="2 3">
    <name type="scientific">Parendozoicomonas haliclonae</name>
    <dbReference type="NCBI Taxonomy" id="1960125"/>
    <lineage>
        <taxon>Bacteria</taxon>
        <taxon>Pseudomonadati</taxon>
        <taxon>Pseudomonadota</taxon>
        <taxon>Gammaproteobacteria</taxon>
        <taxon>Oceanospirillales</taxon>
        <taxon>Endozoicomonadaceae</taxon>
        <taxon>Parendozoicomonas</taxon>
    </lineage>
</organism>
<proteinExistence type="predicted"/>